<sequence length="274" mass="28482">MKPGRAPYRNGMIRTFRVLAVVSLAAVAAACSTDSGSADTNSAEDLTGRTFVSTSVTGTQIPGDGPMVVEFPDDGRISATAGCNRFVGGVDLADGRVKTSNLASTMMACLPEREGADAWLTTLFDAEPRWSLDGNTFTLTGDDITVSLEDEKVVDPDLPIAGTEWVVTSLRTADAVVRSVALENAAPTLTLSDDGTLTGNTGCNEFGGSAEVGDDVILFEPLTMTRAACADPEVADIETHILNVLAGETTYAVQGSSMTLTAANGTDGLEFTAR</sequence>
<protein>
    <submittedName>
        <fullName evidence="3">Heat shock protein HslJ</fullName>
    </submittedName>
</protein>
<dbReference type="InterPro" id="IPR005184">
    <property type="entry name" value="DUF306_Meta_HslJ"/>
</dbReference>
<reference evidence="3 4" key="1">
    <citation type="submission" date="2019-07" db="EMBL/GenBank/DDBJ databases">
        <title>Genome sequencing of lignin-degrading bacterial isolates.</title>
        <authorList>
            <person name="Gladden J."/>
        </authorList>
    </citation>
    <scope>NUCLEOTIDE SEQUENCE [LARGE SCALE GENOMIC DNA]</scope>
    <source>
        <strain evidence="3 4">J45</strain>
    </source>
</reference>
<feature type="signal peptide" evidence="1">
    <location>
        <begin position="1"/>
        <end position="28"/>
    </location>
</feature>
<dbReference type="Pfam" id="PF03724">
    <property type="entry name" value="META"/>
    <property type="match status" value="2"/>
</dbReference>
<keyword evidence="1" id="KW-0732">Signal</keyword>
<evidence type="ECO:0000256" key="1">
    <source>
        <dbReference type="SAM" id="SignalP"/>
    </source>
</evidence>
<evidence type="ECO:0000313" key="3">
    <source>
        <dbReference type="EMBL" id="TWH09124.1"/>
    </source>
</evidence>
<dbReference type="PANTHER" id="PTHR35535">
    <property type="entry name" value="HEAT SHOCK PROTEIN HSLJ"/>
    <property type="match status" value="1"/>
</dbReference>
<comment type="caution">
    <text evidence="3">The sequence shown here is derived from an EMBL/GenBank/DDBJ whole genome shotgun (WGS) entry which is preliminary data.</text>
</comment>
<evidence type="ECO:0000313" key="4">
    <source>
        <dbReference type="Proteomes" id="UP000317573"/>
    </source>
</evidence>
<dbReference type="Gene3D" id="2.40.128.270">
    <property type="match status" value="2"/>
</dbReference>
<proteinExistence type="predicted"/>
<name>A0A562DHW1_RHORH</name>
<dbReference type="InterPro" id="IPR053147">
    <property type="entry name" value="Hsp_HslJ-like"/>
</dbReference>
<dbReference type="InterPro" id="IPR038670">
    <property type="entry name" value="HslJ-like_sf"/>
</dbReference>
<accession>A0A562DHW1</accession>
<feature type="domain" description="DUF306" evidence="2">
    <location>
        <begin position="44"/>
        <end position="144"/>
    </location>
</feature>
<dbReference type="PROSITE" id="PS51257">
    <property type="entry name" value="PROKAR_LIPOPROTEIN"/>
    <property type="match status" value="1"/>
</dbReference>
<evidence type="ECO:0000259" key="2">
    <source>
        <dbReference type="Pfam" id="PF03724"/>
    </source>
</evidence>
<organism evidence="3 4">
    <name type="scientific">Rhodococcus rhodochrous J45</name>
    <dbReference type="NCBI Taxonomy" id="935266"/>
    <lineage>
        <taxon>Bacteria</taxon>
        <taxon>Bacillati</taxon>
        <taxon>Actinomycetota</taxon>
        <taxon>Actinomycetes</taxon>
        <taxon>Mycobacteriales</taxon>
        <taxon>Nocardiaceae</taxon>
        <taxon>Rhodococcus</taxon>
    </lineage>
</organism>
<gene>
    <name evidence="3" type="ORF">L618_000600000770</name>
</gene>
<dbReference type="Proteomes" id="UP000317573">
    <property type="component" value="Unassembled WGS sequence"/>
</dbReference>
<dbReference type="AlphaFoldDB" id="A0A562DHW1"/>
<dbReference type="PANTHER" id="PTHR35535:SF2">
    <property type="entry name" value="DUF306 DOMAIN-CONTAINING PROTEIN"/>
    <property type="match status" value="1"/>
</dbReference>
<feature type="chain" id="PRO_5039640963" evidence="1">
    <location>
        <begin position="29"/>
        <end position="274"/>
    </location>
</feature>
<dbReference type="EMBL" id="VLJT01000061">
    <property type="protein sequence ID" value="TWH09124.1"/>
    <property type="molecule type" value="Genomic_DNA"/>
</dbReference>
<keyword evidence="3" id="KW-0346">Stress response</keyword>
<feature type="domain" description="DUF306" evidence="2">
    <location>
        <begin position="159"/>
        <end position="271"/>
    </location>
</feature>